<dbReference type="Proteomes" id="UP000033588">
    <property type="component" value="Unassembled WGS sequence"/>
</dbReference>
<accession>A0A0F4U353</accession>
<evidence type="ECO:0000313" key="4">
    <source>
        <dbReference type="Proteomes" id="UP000033588"/>
    </source>
</evidence>
<dbReference type="InterPro" id="IPR001633">
    <property type="entry name" value="EAL_dom"/>
</dbReference>
<keyword evidence="1" id="KW-0812">Transmembrane</keyword>
<evidence type="ECO:0000256" key="1">
    <source>
        <dbReference type="SAM" id="Phobius"/>
    </source>
</evidence>
<feature type="transmembrane region" description="Helical" evidence="1">
    <location>
        <begin position="12"/>
        <end position="34"/>
    </location>
</feature>
<dbReference type="PROSITE" id="PS50883">
    <property type="entry name" value="EAL"/>
    <property type="match status" value="1"/>
</dbReference>
<comment type="caution">
    <text evidence="3">The sequence shown here is derived from an EMBL/GenBank/DDBJ whole genome shotgun (WGS) entry which is preliminary data.</text>
</comment>
<keyword evidence="1" id="KW-0472">Membrane</keyword>
<name>A0A0F4U353_PSEFL</name>
<dbReference type="CDD" id="cd01948">
    <property type="entry name" value="EAL"/>
    <property type="match status" value="1"/>
</dbReference>
<protein>
    <submittedName>
        <fullName evidence="3">Signal transduction protein</fullName>
    </submittedName>
</protein>
<sequence length="531" mass="58795">MVAAYKALLGRHAVTVCLIAAAGWAAWFCAGGLAEQFISRKLNNVYADLRAAQVEPNAQIDKVLETLDDLDRSSQECSAEQYSQLADLVKNLRFVDQAAIQLPNGKICSSYGQELPSILAGSEKRKFSVGKRTYWVDSAHTDSADTDFIIVSEQSTYVWANKKILLDNLKFPEDLQLDLIGPGGAVPIASTGPRPLTVQKPFHLEELVTSADKVLIAFAGNRNELIAVISLPLSYLTVLKFKLFIGLACVFVALLLLARCAQRHYTSTAVRLRNALKANTLGVHYQPIVNLKTGYLVGAESLSHWNDNGTQVPADVFIAVAEKSDLIRKLTRSVIRQVAEDYSTYLWACKDFYITVNLCAQDIQDPSFPDYVASVLATYNMPASAMTFEITERTLLDQKPAAMQLRRLRACGHRIAVDDFGIGYSNLSLLDSVPFDILKIDRSFIADDKIAAKDALWRHIAHLAKSLRLKVVAEGVETQEQLPHLVSEGVLLAQGWLFSKALPIQALARRYFQCPANIPPYDPKISINDFY</sequence>
<dbReference type="RefSeq" id="WP_046037048.1">
    <property type="nucleotide sequence ID" value="NZ_LACC01000002.1"/>
</dbReference>
<dbReference type="SUPFAM" id="SSF141868">
    <property type="entry name" value="EAL domain-like"/>
    <property type="match status" value="1"/>
</dbReference>
<feature type="domain" description="EAL" evidence="2">
    <location>
        <begin position="265"/>
        <end position="515"/>
    </location>
</feature>
<keyword evidence="1" id="KW-1133">Transmembrane helix</keyword>
<dbReference type="Gene3D" id="3.20.20.450">
    <property type="entry name" value="EAL domain"/>
    <property type="match status" value="1"/>
</dbReference>
<dbReference type="EMBL" id="LACC01000002">
    <property type="protein sequence ID" value="KJZ50655.1"/>
    <property type="molecule type" value="Genomic_DNA"/>
</dbReference>
<dbReference type="InterPro" id="IPR035919">
    <property type="entry name" value="EAL_sf"/>
</dbReference>
<reference evidence="3 4" key="1">
    <citation type="submission" date="2015-03" db="EMBL/GenBank/DDBJ databases">
        <title>Comparative genomics of Pseudomonas insights into diversity of traits involved in vanlence and defense.</title>
        <authorList>
            <person name="Qin Y."/>
        </authorList>
    </citation>
    <scope>NUCLEOTIDE SEQUENCE [LARGE SCALE GENOMIC DNA]</scope>
    <source>
        <strain evidence="3 4">C8</strain>
    </source>
</reference>
<gene>
    <name evidence="3" type="ORF">VC35_00270</name>
</gene>
<dbReference type="Pfam" id="PF00563">
    <property type="entry name" value="EAL"/>
    <property type="match status" value="1"/>
</dbReference>
<dbReference type="OrthoDB" id="675397at2"/>
<dbReference type="PATRIC" id="fig|294.132.peg.2034"/>
<dbReference type="GO" id="GO:0071111">
    <property type="term" value="F:cyclic-guanylate-specific phosphodiesterase activity"/>
    <property type="evidence" value="ECO:0007669"/>
    <property type="project" value="InterPro"/>
</dbReference>
<proteinExistence type="predicted"/>
<dbReference type="InterPro" id="IPR050706">
    <property type="entry name" value="Cyclic-di-GMP_PDE-like"/>
</dbReference>
<dbReference type="PANTHER" id="PTHR33121:SF81">
    <property type="entry name" value="CYCLIC DI-GMP PHOSPHODIESTERASE PDEB-RELATED"/>
    <property type="match status" value="1"/>
</dbReference>
<evidence type="ECO:0000259" key="2">
    <source>
        <dbReference type="PROSITE" id="PS50883"/>
    </source>
</evidence>
<dbReference type="AlphaFoldDB" id="A0A0F4U353"/>
<organism evidence="3 4">
    <name type="scientific">Pseudomonas fluorescens</name>
    <dbReference type="NCBI Taxonomy" id="294"/>
    <lineage>
        <taxon>Bacteria</taxon>
        <taxon>Pseudomonadati</taxon>
        <taxon>Pseudomonadota</taxon>
        <taxon>Gammaproteobacteria</taxon>
        <taxon>Pseudomonadales</taxon>
        <taxon>Pseudomonadaceae</taxon>
        <taxon>Pseudomonas</taxon>
    </lineage>
</organism>
<dbReference type="SMART" id="SM00052">
    <property type="entry name" value="EAL"/>
    <property type="match status" value="1"/>
</dbReference>
<evidence type="ECO:0000313" key="3">
    <source>
        <dbReference type="EMBL" id="KJZ50655.1"/>
    </source>
</evidence>
<feature type="transmembrane region" description="Helical" evidence="1">
    <location>
        <begin position="241"/>
        <end position="258"/>
    </location>
</feature>
<dbReference type="PANTHER" id="PTHR33121">
    <property type="entry name" value="CYCLIC DI-GMP PHOSPHODIESTERASE PDEF"/>
    <property type="match status" value="1"/>
</dbReference>